<evidence type="ECO:0000313" key="3">
    <source>
        <dbReference type="Proteomes" id="UP000217343"/>
    </source>
</evidence>
<dbReference type="RefSeq" id="WP_095957122.1">
    <property type="nucleotide sequence ID" value="NZ_CP022203.1"/>
</dbReference>
<dbReference type="KEGG" id="mmas:MYMAC_000832"/>
<protein>
    <recommendedName>
        <fullName evidence="4">ISKra4 family transposase</fullName>
    </recommendedName>
</protein>
<dbReference type="KEGG" id="mmas:MYMAC_004933"/>
<proteinExistence type="predicted"/>
<evidence type="ECO:0000313" key="2">
    <source>
        <dbReference type="EMBL" id="ATB49290.1"/>
    </source>
</evidence>
<dbReference type="NCBIfam" id="NF033572">
    <property type="entry name" value="transpos_ISKra4"/>
    <property type="match status" value="1"/>
</dbReference>
<dbReference type="Proteomes" id="UP000217343">
    <property type="component" value="Chromosome"/>
</dbReference>
<accession>A0A250K068</accession>
<reference evidence="2 3" key="1">
    <citation type="submission" date="2017-06" db="EMBL/GenBank/DDBJ databases">
        <title>Sequencing and comparative analysis of myxobacterial genomes.</title>
        <authorList>
            <person name="Rupp O."/>
            <person name="Goesmann A."/>
            <person name="Sogaard-Andersen L."/>
        </authorList>
    </citation>
    <scope>NUCLEOTIDE SEQUENCE [LARGE SCALE GENOMIC DNA]</scope>
    <source>
        <strain evidence="2 3">DSM 14697</strain>
    </source>
</reference>
<name>A0A250K068_9BACT</name>
<evidence type="ECO:0008006" key="4">
    <source>
        <dbReference type="Google" id="ProtNLM"/>
    </source>
</evidence>
<dbReference type="OrthoDB" id="5484191at2"/>
<organism evidence="2 3">
    <name type="scientific">Corallococcus macrosporus DSM 14697</name>
    <dbReference type="NCBI Taxonomy" id="1189310"/>
    <lineage>
        <taxon>Bacteria</taxon>
        <taxon>Pseudomonadati</taxon>
        <taxon>Myxococcota</taxon>
        <taxon>Myxococcia</taxon>
        <taxon>Myxococcales</taxon>
        <taxon>Cystobacterineae</taxon>
        <taxon>Myxococcaceae</taxon>
        <taxon>Corallococcus</taxon>
    </lineage>
</organism>
<keyword evidence="3" id="KW-1185">Reference proteome</keyword>
<evidence type="ECO:0000313" key="1">
    <source>
        <dbReference type="EMBL" id="ATB45247.1"/>
    </source>
</evidence>
<dbReference type="EMBL" id="CP022203">
    <property type="protein sequence ID" value="ATB45247.1"/>
    <property type="molecule type" value="Genomic_DNA"/>
</dbReference>
<gene>
    <name evidence="1" type="ORF">MYMAC_000832</name>
    <name evidence="2" type="ORF">MYMAC_004933</name>
</gene>
<sequence length="472" mass="51613">MSKVMLEVPEEVAKLLKVMEAKLRQEGAAGKSFGEVDPEGALKAIDEAAAALQCDAKRRLLQGYDVDAPRLQLAGQLHSRVGRYTATYKTRQGPVEVERSLYRQVGVRNGPTVDTVSLRAGCVADGWMPEAAVPMAYLLARGTSREAEATARQMGVLPYCRASFERVGHEVGALYGGQRSRVEVVLAQEMRVPRGTRGVSVSMDRVAVPMEEPKKRPVGRPRKGAPTRPVDVVWRMAYAACLTFHDAHGEALGTIRYGRMPRGEAREVAERLARDVQALVSRRRGLYVAVLTDGAPELHALLDEALATHAPAAKKPVRLVDFWHLMEKLGAAARVVAGEETASALREKWKLSLLNTPGAAWAIAMALHASGKRHVVLGDGKPVHEALTYLENHGERMHYAEARARGLPIGSGNVEATCKSLVSLRMKRPGARWREASGQHILDLRALVLSERWDAAMNLTLAPQRAEVRRAA</sequence>
<dbReference type="AlphaFoldDB" id="A0A250K068"/>
<dbReference type="EMBL" id="CP022203">
    <property type="protein sequence ID" value="ATB49290.1"/>
    <property type="molecule type" value="Genomic_DNA"/>
</dbReference>